<evidence type="ECO:0000259" key="9">
    <source>
        <dbReference type="PROSITE" id="PS50158"/>
    </source>
</evidence>
<evidence type="ECO:0000256" key="2">
    <source>
        <dbReference type="ARBA" id="ARBA00022695"/>
    </source>
</evidence>
<keyword evidence="6" id="KW-0695">RNA-directed DNA polymerase</keyword>
<protein>
    <recommendedName>
        <fullName evidence="9">CCHC-type domain-containing protein</fullName>
    </recommendedName>
</protein>
<evidence type="ECO:0000313" key="11">
    <source>
        <dbReference type="Proteomes" id="UP000826656"/>
    </source>
</evidence>
<keyword evidence="2" id="KW-0548">Nucleotidyltransferase</keyword>
<dbReference type="InterPro" id="IPR050951">
    <property type="entry name" value="Retrovirus_Pol_polyprotein"/>
</dbReference>
<dbReference type="InterPro" id="IPR012337">
    <property type="entry name" value="RNaseH-like_sf"/>
</dbReference>
<dbReference type="InterPro" id="IPR036397">
    <property type="entry name" value="RNaseH_sf"/>
</dbReference>
<keyword evidence="1" id="KW-0808">Transferase</keyword>
<evidence type="ECO:0000256" key="7">
    <source>
        <dbReference type="PROSITE-ProRule" id="PRU00047"/>
    </source>
</evidence>
<dbReference type="Gene3D" id="3.30.70.270">
    <property type="match status" value="2"/>
</dbReference>
<evidence type="ECO:0000256" key="4">
    <source>
        <dbReference type="ARBA" id="ARBA00022759"/>
    </source>
</evidence>
<dbReference type="SUPFAM" id="SSF56672">
    <property type="entry name" value="DNA/RNA polymerases"/>
    <property type="match status" value="1"/>
</dbReference>
<dbReference type="Gene3D" id="3.10.10.10">
    <property type="entry name" value="HIV Type 1 Reverse Transcriptase, subunit A, domain 1"/>
    <property type="match status" value="2"/>
</dbReference>
<keyword evidence="7" id="KW-0479">Metal-binding</keyword>
<evidence type="ECO:0000256" key="5">
    <source>
        <dbReference type="ARBA" id="ARBA00022801"/>
    </source>
</evidence>
<keyword evidence="7" id="KW-0863">Zinc-finger</keyword>
<feature type="compositionally biased region" description="Gly residues" evidence="8">
    <location>
        <begin position="140"/>
        <end position="153"/>
    </location>
</feature>
<feature type="region of interest" description="Disordered" evidence="8">
    <location>
        <begin position="53"/>
        <end position="80"/>
    </location>
</feature>
<dbReference type="InterPro" id="IPR000477">
    <property type="entry name" value="RT_dom"/>
</dbReference>
<name>A0ABQ7U7H8_SOLTU</name>
<feature type="compositionally biased region" description="Polar residues" evidence="8">
    <location>
        <begin position="64"/>
        <end position="74"/>
    </location>
</feature>
<dbReference type="Gene3D" id="4.10.60.10">
    <property type="entry name" value="Zinc finger, CCHC-type"/>
    <property type="match status" value="1"/>
</dbReference>
<evidence type="ECO:0000256" key="1">
    <source>
        <dbReference type="ARBA" id="ARBA00022679"/>
    </source>
</evidence>
<dbReference type="InterPro" id="IPR043502">
    <property type="entry name" value="DNA/RNA_pol_sf"/>
</dbReference>
<keyword evidence="3" id="KW-0540">Nuclease</keyword>
<dbReference type="PANTHER" id="PTHR37984:SF5">
    <property type="entry name" value="PROTEIN NYNRIN-LIKE"/>
    <property type="match status" value="1"/>
</dbReference>
<dbReference type="PANTHER" id="PTHR37984">
    <property type="entry name" value="PROTEIN CBG26694"/>
    <property type="match status" value="1"/>
</dbReference>
<feature type="domain" description="CCHC-type" evidence="9">
    <location>
        <begin position="104"/>
        <end position="118"/>
    </location>
</feature>
<proteinExistence type="predicted"/>
<dbReference type="Proteomes" id="UP000826656">
    <property type="component" value="Unassembled WGS sequence"/>
</dbReference>
<evidence type="ECO:0000256" key="3">
    <source>
        <dbReference type="ARBA" id="ARBA00022722"/>
    </source>
</evidence>
<organism evidence="10 11">
    <name type="scientific">Solanum tuberosum</name>
    <name type="common">Potato</name>
    <dbReference type="NCBI Taxonomy" id="4113"/>
    <lineage>
        <taxon>Eukaryota</taxon>
        <taxon>Viridiplantae</taxon>
        <taxon>Streptophyta</taxon>
        <taxon>Embryophyta</taxon>
        <taxon>Tracheophyta</taxon>
        <taxon>Spermatophyta</taxon>
        <taxon>Magnoliopsida</taxon>
        <taxon>eudicotyledons</taxon>
        <taxon>Gunneridae</taxon>
        <taxon>Pentapetalae</taxon>
        <taxon>asterids</taxon>
        <taxon>lamiids</taxon>
        <taxon>Solanales</taxon>
        <taxon>Solanaceae</taxon>
        <taxon>Solanoideae</taxon>
        <taxon>Solaneae</taxon>
        <taxon>Solanum</taxon>
    </lineage>
</organism>
<feature type="region of interest" description="Disordered" evidence="8">
    <location>
        <begin position="115"/>
        <end position="169"/>
    </location>
</feature>
<dbReference type="CDD" id="cd01647">
    <property type="entry name" value="RT_LTR"/>
    <property type="match status" value="1"/>
</dbReference>
<dbReference type="Pfam" id="PF08284">
    <property type="entry name" value="RVP_2"/>
    <property type="match status" value="1"/>
</dbReference>
<dbReference type="Pfam" id="PF00078">
    <property type="entry name" value="RVT_1"/>
    <property type="match status" value="1"/>
</dbReference>
<dbReference type="SUPFAM" id="SSF53098">
    <property type="entry name" value="Ribonuclease H-like"/>
    <property type="match status" value="1"/>
</dbReference>
<reference evidence="10 11" key="1">
    <citation type="journal article" date="2021" name="bioRxiv">
        <title>Chromosome-scale and haplotype-resolved genome assembly of a tetraploid potato cultivar.</title>
        <authorList>
            <person name="Sun H."/>
            <person name="Jiao W.-B."/>
            <person name="Krause K."/>
            <person name="Campoy J.A."/>
            <person name="Goel M."/>
            <person name="Folz-Donahue K."/>
            <person name="Kukat C."/>
            <person name="Huettel B."/>
            <person name="Schneeberger K."/>
        </authorList>
    </citation>
    <scope>NUCLEOTIDE SEQUENCE [LARGE SCALE GENOMIC DNA]</scope>
    <source>
        <strain evidence="10">SolTubOtavaFocal</strain>
        <tissue evidence="10">Leaves</tissue>
    </source>
</reference>
<dbReference type="InterPro" id="IPR043128">
    <property type="entry name" value="Rev_trsase/Diguanyl_cyclase"/>
</dbReference>
<dbReference type="Pfam" id="PF24626">
    <property type="entry name" value="SH3_Tf2-1"/>
    <property type="match status" value="1"/>
</dbReference>
<dbReference type="InterPro" id="IPR036875">
    <property type="entry name" value="Znf_CCHC_sf"/>
</dbReference>
<dbReference type="Pfam" id="PF17917">
    <property type="entry name" value="RT_RNaseH"/>
    <property type="match status" value="1"/>
</dbReference>
<dbReference type="Gene3D" id="3.10.20.370">
    <property type="match status" value="1"/>
</dbReference>
<sequence>MAIEQSGMSVAVYDAKGLNSELQVLAVHMTSAGKSFNEVTNYVKKVEGVRRDGQAKAWEKRENNSGNFQGSYSKGSGRPTLAAKPIQSAMPASTGSRPSFDRTCYNCGEPRHMGRDCPHPRVLDSMQQQQSRTVVPAGNGNNGRGHPQGGRGGNQRSRGGRGHGIGDGGRCNARLGREVARQGDRAQCYAFSGKNKAEASDAVITCTILVYERMANVLFDPGCTYSYVSMRFASNFEMICDILDAPIRVSTPVGESVIVTHVYRACPIVFMGREKLEWEEVYKPKQAKIISSIWVSKLVEQGCLAFLAHVRDVEIEAPSIGSILVLDTRPISIPPYSMAPTELRELKAQIQELIDKGFIRPNASPWGAPLCLYPLPRIDDLFDQLQGVAIFSKIDLRSDYHQLKIRLENVPNTTFRTCYGHYEFLVMSFGLTNAPTSFISLMNGVFKPFLDSFVIVFIDDNLVYSKSEEEHANHFRTVLGVLGKQKLYAKFSKCEFWLKSVVFLGHAMSKEGVMVGPQQIEAVRNWVRSSSVTEVRSFVRLASYYHRFVKNFASIATHLTNLTRKEIPFEWTEKCEKSFQKLKTPLTTTPILALPVEGKDFIVYCDASHSGLGDVLMQDKNVIAYASHQLKVHERNYPTHDLELAAVVFALKIWQHYLNGVKCEVFTNHRSFQHVFTQKDLNLRQRRWMKLLKDYDVTIQYNPGKANVVADALSRKATLESKFMQLGISERGGVLASIEVKATFIEKIKAKQFEDENLNELKEKMANGKAQKTTLDVDGVLSVKGRICVPRVDGLIKKLLAESHGSRYSIHPGVTKMYKDLVVGNEERHSGVCGKVSKLPTTPNFVVDHPKTLGKFDSIWVVVDRLTKSAHFIPVRIDYNAEQLAKVYVKKIVRLLGVPSISSQIVTDRQSQRTIQVLEDMLRACVIDFGGHWDKFIPLCEFSYNKSYHSSIDMAPFEALYGRGCKSPIGWFEVGDVKPLGVDLVKDAQDKLMSIQAKLLAVHSRQKKYADHKVRDMEFHTGENVLLKVSPMKGVMRFGKKGKLSPRYIGPFEVLEGVGPMAYKLALPPNLSGVHPVFHVSMLKRYHGDRDYIIKWDSIVLDKDLQYEEEPIAILVRDMRNLRTKEIRFVKGQWKHRPVEEATWETERDMREKYPQLFVASLSVSFWPLWPLWRSRYNGIRVAMAGTTRLKIVDLRNKPQAIPTRFSPFLRLKTKNKQNEFGKGSIKYLRVSSLFRGR</sequence>
<keyword evidence="5" id="KW-0378">Hydrolase</keyword>
<dbReference type="InterPro" id="IPR056924">
    <property type="entry name" value="SH3_Tf2-1"/>
</dbReference>
<dbReference type="SMART" id="SM00343">
    <property type="entry name" value="ZnF_C2HC"/>
    <property type="match status" value="1"/>
</dbReference>
<evidence type="ECO:0000256" key="6">
    <source>
        <dbReference type="ARBA" id="ARBA00022918"/>
    </source>
</evidence>
<dbReference type="InterPro" id="IPR001878">
    <property type="entry name" value="Znf_CCHC"/>
</dbReference>
<keyword evidence="7" id="KW-0862">Zinc</keyword>
<evidence type="ECO:0000313" key="10">
    <source>
        <dbReference type="EMBL" id="KAH0742204.1"/>
    </source>
</evidence>
<dbReference type="InterPro" id="IPR041373">
    <property type="entry name" value="RT_RNaseH"/>
</dbReference>
<dbReference type="Pfam" id="PF00098">
    <property type="entry name" value="zf-CCHC"/>
    <property type="match status" value="1"/>
</dbReference>
<dbReference type="CDD" id="cd09274">
    <property type="entry name" value="RNase_HI_RT_Ty3"/>
    <property type="match status" value="1"/>
</dbReference>
<comment type="caution">
    <text evidence="10">The sequence shown here is derived from an EMBL/GenBank/DDBJ whole genome shotgun (WGS) entry which is preliminary data.</text>
</comment>
<feature type="compositionally biased region" description="Basic and acidic residues" evidence="8">
    <location>
        <begin position="53"/>
        <end position="63"/>
    </location>
</feature>
<keyword evidence="4" id="KW-0255">Endonuclease</keyword>
<dbReference type="Gene3D" id="3.30.420.10">
    <property type="entry name" value="Ribonuclease H-like superfamily/Ribonuclease H"/>
    <property type="match status" value="1"/>
</dbReference>
<dbReference type="PROSITE" id="PS50158">
    <property type="entry name" value="ZF_CCHC"/>
    <property type="match status" value="1"/>
</dbReference>
<dbReference type="EMBL" id="JAIVGD010000026">
    <property type="protein sequence ID" value="KAH0742204.1"/>
    <property type="molecule type" value="Genomic_DNA"/>
</dbReference>
<dbReference type="SUPFAM" id="SSF57756">
    <property type="entry name" value="Retrovirus zinc finger-like domains"/>
    <property type="match status" value="1"/>
</dbReference>
<gene>
    <name evidence="10" type="ORF">KY290_035247</name>
</gene>
<evidence type="ECO:0000256" key="8">
    <source>
        <dbReference type="SAM" id="MobiDB-lite"/>
    </source>
</evidence>
<keyword evidence="11" id="KW-1185">Reference proteome</keyword>
<accession>A0ABQ7U7H8</accession>